<dbReference type="PANTHER" id="PTHR23248:SF38">
    <property type="entry name" value="PHOSPHOLIPID SCRAMBLASE 1"/>
    <property type="match status" value="1"/>
</dbReference>
<dbReference type="GO" id="GO:0017128">
    <property type="term" value="F:phospholipid scramblase activity"/>
    <property type="evidence" value="ECO:0007669"/>
    <property type="project" value="InterPro"/>
</dbReference>
<keyword evidence="10 11" id="KW-0449">Lipoprotein</keyword>
<evidence type="ECO:0000256" key="1">
    <source>
        <dbReference type="ARBA" id="ARBA00001913"/>
    </source>
</evidence>
<dbReference type="GO" id="GO:0005886">
    <property type="term" value="C:plasma membrane"/>
    <property type="evidence" value="ECO:0007669"/>
    <property type="project" value="TreeGrafter"/>
</dbReference>
<evidence type="ECO:0000313" key="14">
    <source>
        <dbReference type="Proteomes" id="UP001142489"/>
    </source>
</evidence>
<keyword evidence="9 11" id="KW-0564">Palmitate</keyword>
<evidence type="ECO:0000256" key="8">
    <source>
        <dbReference type="ARBA" id="ARBA00023136"/>
    </source>
</evidence>
<dbReference type="EMBL" id="JAPFRF010000003">
    <property type="protein sequence ID" value="KAJ7338148.1"/>
    <property type="molecule type" value="Genomic_DNA"/>
</dbReference>
<dbReference type="OrthoDB" id="191150at2759"/>
<comment type="subcellular location">
    <subcellularLocation>
        <location evidence="2">Membrane</location>
        <topology evidence="2">Single-pass type II membrane protein</topology>
    </subcellularLocation>
</comment>
<evidence type="ECO:0000256" key="11">
    <source>
        <dbReference type="RuleBase" id="RU363116"/>
    </source>
</evidence>
<comment type="similarity">
    <text evidence="3 11">Belongs to the phospholipid scramblase family.</text>
</comment>
<name>A0A9Q0Y1F3_9SAUR</name>
<keyword evidence="8" id="KW-0472">Membrane</keyword>
<evidence type="ECO:0000256" key="10">
    <source>
        <dbReference type="ARBA" id="ARBA00023288"/>
    </source>
</evidence>
<comment type="caution">
    <text evidence="13">The sequence shown here is derived from an EMBL/GenBank/DDBJ whole genome shotgun (WGS) entry which is preliminary data.</text>
</comment>
<comment type="cofactor">
    <cofactor evidence="1 11">
        <name>Ca(2+)</name>
        <dbReference type="ChEBI" id="CHEBI:29108"/>
    </cofactor>
</comment>
<keyword evidence="7" id="KW-1133">Transmembrane helix</keyword>
<evidence type="ECO:0000256" key="6">
    <source>
        <dbReference type="ARBA" id="ARBA00022837"/>
    </source>
</evidence>
<keyword evidence="4" id="KW-0597">Phosphoprotein</keyword>
<evidence type="ECO:0000313" key="13">
    <source>
        <dbReference type="EMBL" id="KAJ7338148.1"/>
    </source>
</evidence>
<sequence>MKMPSKASTPGRSSPTMSRPQTPHGPSQQIYGPSYASPPVQHHPYSPHGVIWMPAPLPIPHCPPGLEYLSQIDRLLIHQEVEYLEILTSFETCNRYEIKNALGQRVYYATEENNCCTLLCCGEDRPFTLRIFDNIGQVIIELTRPLRCSSCWYPCCLQELEVQAPPGIPVGYIKQTWHPLLPKFSIQNQAQSDVLKIVGPCIVCSCGKDIHFEVKSVDEAVTVGQISKLWSGFVKEIFTDADDIAIQFPLDLDVRMKAVMIGAAFLIDYMFFEHGHYTNQRLGIW</sequence>
<keyword evidence="5" id="KW-0812">Transmembrane</keyword>
<comment type="function">
    <text evidence="11">May mediate accelerated ATP-independent bidirectional transbilayer migration of phospholipids upon binding calcium ions that results in a loss of phospholipid asymmetry in the plasma membrane.</text>
</comment>
<dbReference type="InterPro" id="IPR005552">
    <property type="entry name" value="Scramblase"/>
</dbReference>
<evidence type="ECO:0000256" key="5">
    <source>
        <dbReference type="ARBA" id="ARBA00022692"/>
    </source>
</evidence>
<feature type="region of interest" description="Disordered" evidence="12">
    <location>
        <begin position="1"/>
        <end position="36"/>
    </location>
</feature>
<evidence type="ECO:0000256" key="2">
    <source>
        <dbReference type="ARBA" id="ARBA00004606"/>
    </source>
</evidence>
<evidence type="ECO:0000256" key="9">
    <source>
        <dbReference type="ARBA" id="ARBA00023139"/>
    </source>
</evidence>
<evidence type="ECO:0000256" key="12">
    <source>
        <dbReference type="SAM" id="MobiDB-lite"/>
    </source>
</evidence>
<keyword evidence="6 11" id="KW-0106">Calcium</keyword>
<dbReference type="AlphaFoldDB" id="A0A9Q0Y1F3"/>
<evidence type="ECO:0000256" key="7">
    <source>
        <dbReference type="ARBA" id="ARBA00022989"/>
    </source>
</evidence>
<dbReference type="PANTHER" id="PTHR23248">
    <property type="entry name" value="PHOSPHOLIPID SCRAMBLASE-RELATED"/>
    <property type="match status" value="1"/>
</dbReference>
<keyword evidence="14" id="KW-1185">Reference proteome</keyword>
<proteinExistence type="inferred from homology"/>
<reference evidence="13" key="1">
    <citation type="journal article" date="2023" name="DNA Res.">
        <title>Chromosome-level genome assembly of Phrynocephalus forsythii using third-generation DNA sequencing and Hi-C analysis.</title>
        <authorList>
            <person name="Qi Y."/>
            <person name="Zhao W."/>
            <person name="Zhao Y."/>
            <person name="Niu C."/>
            <person name="Cao S."/>
            <person name="Zhang Y."/>
        </authorList>
    </citation>
    <scope>NUCLEOTIDE SEQUENCE</scope>
    <source>
        <tissue evidence="13">Muscle</tissue>
    </source>
</reference>
<organism evidence="13 14">
    <name type="scientific">Phrynocephalus forsythii</name>
    <dbReference type="NCBI Taxonomy" id="171643"/>
    <lineage>
        <taxon>Eukaryota</taxon>
        <taxon>Metazoa</taxon>
        <taxon>Chordata</taxon>
        <taxon>Craniata</taxon>
        <taxon>Vertebrata</taxon>
        <taxon>Euteleostomi</taxon>
        <taxon>Lepidosauria</taxon>
        <taxon>Squamata</taxon>
        <taxon>Bifurcata</taxon>
        <taxon>Unidentata</taxon>
        <taxon>Episquamata</taxon>
        <taxon>Toxicofera</taxon>
        <taxon>Iguania</taxon>
        <taxon>Acrodonta</taxon>
        <taxon>Agamidae</taxon>
        <taxon>Agaminae</taxon>
        <taxon>Phrynocephalus</taxon>
    </lineage>
</organism>
<dbReference type="Pfam" id="PF03803">
    <property type="entry name" value="Scramblase"/>
    <property type="match status" value="1"/>
</dbReference>
<evidence type="ECO:0000256" key="4">
    <source>
        <dbReference type="ARBA" id="ARBA00022553"/>
    </source>
</evidence>
<gene>
    <name evidence="13" type="ORF">JRQ81_010767</name>
</gene>
<accession>A0A9Q0Y1F3</accession>
<protein>
    <recommendedName>
        <fullName evidence="11">Phospholipid scramblase</fullName>
    </recommendedName>
</protein>
<dbReference type="Proteomes" id="UP001142489">
    <property type="component" value="Unassembled WGS sequence"/>
</dbReference>
<feature type="compositionally biased region" description="Polar residues" evidence="12">
    <location>
        <begin position="1"/>
        <end position="31"/>
    </location>
</feature>
<evidence type="ECO:0000256" key="3">
    <source>
        <dbReference type="ARBA" id="ARBA00005350"/>
    </source>
</evidence>